<proteinExistence type="predicted"/>
<evidence type="ECO:0000313" key="2">
    <source>
        <dbReference type="EMBL" id="PIP23947.1"/>
    </source>
</evidence>
<sequence length="160" mass="18249">MPLKIFSKKEYFIKISSWVLIGSAIFYVVVSLILLEPVEIIYFKPFIDWRELTPPFLQALEWVLAAGTVLGIIFLFTVNGWFHKDDLIRKRSRAYAIGFLFIFIGWLSIIFFSLSLTNQRWILVGGGVLGCVLISLGMILLLVATMSKNISMLGIDRPEE</sequence>
<gene>
    <name evidence="2" type="ORF">COX36_00545</name>
</gene>
<feature type="transmembrane region" description="Helical" evidence="1">
    <location>
        <begin position="12"/>
        <end position="35"/>
    </location>
</feature>
<feature type="transmembrane region" description="Helical" evidence="1">
    <location>
        <begin position="121"/>
        <end position="143"/>
    </location>
</feature>
<dbReference type="AlphaFoldDB" id="A0A2G9YXJ6"/>
<comment type="caution">
    <text evidence="2">The sequence shown here is derived from an EMBL/GenBank/DDBJ whole genome shotgun (WGS) entry which is preliminary data.</text>
</comment>
<protein>
    <submittedName>
        <fullName evidence="2">Uncharacterized protein</fullName>
    </submittedName>
</protein>
<keyword evidence="1" id="KW-1133">Transmembrane helix</keyword>
<reference evidence="2 3" key="1">
    <citation type="submission" date="2017-09" db="EMBL/GenBank/DDBJ databases">
        <title>Depth-based differentiation of microbial function through sediment-hosted aquifers and enrichment of novel symbionts in the deep terrestrial subsurface.</title>
        <authorList>
            <person name="Probst A.J."/>
            <person name="Ladd B."/>
            <person name="Jarett J.K."/>
            <person name="Geller-Mcgrath D.E."/>
            <person name="Sieber C.M."/>
            <person name="Emerson J.B."/>
            <person name="Anantharaman K."/>
            <person name="Thomas B.C."/>
            <person name="Malmstrom R."/>
            <person name="Stieglmeier M."/>
            <person name="Klingl A."/>
            <person name="Woyke T."/>
            <person name="Ryan C.M."/>
            <person name="Banfield J.F."/>
        </authorList>
    </citation>
    <scope>NUCLEOTIDE SEQUENCE [LARGE SCALE GENOMIC DNA]</scope>
    <source>
        <strain evidence="2">CG23_combo_of_CG06-09_8_20_14_all_38_19</strain>
    </source>
</reference>
<keyword evidence="1" id="KW-0812">Transmembrane</keyword>
<dbReference type="Proteomes" id="UP000230273">
    <property type="component" value="Unassembled WGS sequence"/>
</dbReference>
<evidence type="ECO:0000313" key="3">
    <source>
        <dbReference type="Proteomes" id="UP000230273"/>
    </source>
</evidence>
<organism evidence="2 3">
    <name type="scientific">Candidatus Nealsonbacteria bacterium CG23_combo_of_CG06-09_8_20_14_all_38_19</name>
    <dbReference type="NCBI Taxonomy" id="1974721"/>
    <lineage>
        <taxon>Bacteria</taxon>
        <taxon>Candidatus Nealsoniibacteriota</taxon>
    </lineage>
</organism>
<keyword evidence="1" id="KW-0472">Membrane</keyword>
<feature type="transmembrane region" description="Helical" evidence="1">
    <location>
        <begin position="62"/>
        <end position="82"/>
    </location>
</feature>
<name>A0A2G9YXJ6_9BACT</name>
<evidence type="ECO:0000256" key="1">
    <source>
        <dbReference type="SAM" id="Phobius"/>
    </source>
</evidence>
<feature type="transmembrane region" description="Helical" evidence="1">
    <location>
        <begin position="94"/>
        <end position="115"/>
    </location>
</feature>
<accession>A0A2G9YXJ6</accession>
<dbReference type="EMBL" id="PCRP01000009">
    <property type="protein sequence ID" value="PIP23947.1"/>
    <property type="molecule type" value="Genomic_DNA"/>
</dbReference>